<reference evidence="1" key="1">
    <citation type="journal article" date="2020" name="Nature">
        <title>Giant virus diversity and host interactions through global metagenomics.</title>
        <authorList>
            <person name="Schulz F."/>
            <person name="Roux S."/>
            <person name="Paez-Espino D."/>
            <person name="Jungbluth S."/>
            <person name="Walsh D.A."/>
            <person name="Denef V.J."/>
            <person name="McMahon K.D."/>
            <person name="Konstantinidis K.T."/>
            <person name="Eloe-Fadrosh E.A."/>
            <person name="Kyrpides N.C."/>
            <person name="Woyke T."/>
        </authorList>
    </citation>
    <scope>NUCLEOTIDE SEQUENCE</scope>
    <source>
        <strain evidence="1">GVMAG-M-3300023179-132</strain>
    </source>
</reference>
<sequence>MLERLFFVAVLIILLVLYNRFEEHNKKYEENNNYNAIKEYLLDVDSLAKSRKPILWIHVPYEYNSRKWVSFGSRTSYDLNQPYLYLTIKSIINKCDDSFTICIIDDNSFHKLIPEWSIDMNSISNPILKNMRVLGMLKLLDVYGGMTCPISFLCMRDLSVMYSKGTEGDKMFVCETTNRSITSTLSNYYPSLAFCGAKKNNKQIKQLIAHVQETMSVDFTSESEFQGNFEQWINSKVNKGINVISGTEIGVKTSDESPIIVDDLMSNNFLSLSKTTFGIFIPADEVLKRNKFMWFARASEKQVLESNTIIGNHILTCIGKSKGKDLTYVMPEHR</sequence>
<organism evidence="1">
    <name type="scientific">viral metagenome</name>
    <dbReference type="NCBI Taxonomy" id="1070528"/>
    <lineage>
        <taxon>unclassified sequences</taxon>
        <taxon>metagenomes</taxon>
        <taxon>organismal metagenomes</taxon>
    </lineage>
</organism>
<dbReference type="AlphaFoldDB" id="A0A6C0E4D7"/>
<accession>A0A6C0E4D7</accession>
<dbReference type="EMBL" id="MN739736">
    <property type="protein sequence ID" value="QHT24037.1"/>
    <property type="molecule type" value="Genomic_DNA"/>
</dbReference>
<name>A0A6C0E4D7_9ZZZZ</name>
<protein>
    <recommendedName>
        <fullName evidence="2">Nucleotide-diphospho-sugar transferase domain-containing protein</fullName>
    </recommendedName>
</protein>
<evidence type="ECO:0000313" key="1">
    <source>
        <dbReference type="EMBL" id="QHT24037.1"/>
    </source>
</evidence>
<proteinExistence type="predicted"/>
<evidence type="ECO:0008006" key="2">
    <source>
        <dbReference type="Google" id="ProtNLM"/>
    </source>
</evidence>